<dbReference type="AlphaFoldDB" id="A0A0B8QEQ9"/>
<keyword evidence="2" id="KW-0472">Membrane</keyword>
<dbReference type="EMBL" id="BBSC01000012">
    <property type="protein sequence ID" value="GAM78135.1"/>
    <property type="molecule type" value="Genomic_DNA"/>
</dbReference>
<sequence>MITRYIALLLAVVAPAAWSGVSDLSSLQQQLSKHDTVRGEFTQLRHIEMFDQPLSSQGVFTLNRTKGSCGNKLRHFQWILYLLKISYVRRFLINHHR</sequence>
<evidence type="ECO:0000313" key="2">
    <source>
        <dbReference type="EMBL" id="GAM78135.1"/>
    </source>
</evidence>
<reference evidence="2 3" key="1">
    <citation type="submission" date="2015-01" db="EMBL/GenBank/DDBJ databases">
        <title>Vibrio sp. C94 JCM 19241 whole genome shotgun sequence.</title>
        <authorList>
            <person name="Sawabe T."/>
            <person name="Meirelles P."/>
            <person name="Feng G."/>
            <person name="Sayaka M."/>
            <person name="Hattori M."/>
            <person name="Ohkuma M."/>
        </authorList>
    </citation>
    <scope>NUCLEOTIDE SEQUENCE [LARGE SCALE GENOMIC DNA]</scope>
    <source>
        <strain evidence="3">JCM 19241</strain>
    </source>
</reference>
<comment type="caution">
    <text evidence="2">The sequence shown here is derived from an EMBL/GenBank/DDBJ whole genome shotgun (WGS) entry which is preliminary data.</text>
</comment>
<name>A0A0B8QEQ9_9VIBR</name>
<reference evidence="2 3" key="2">
    <citation type="submission" date="2015-01" db="EMBL/GenBank/DDBJ databases">
        <authorList>
            <consortium name="NBRP consortium"/>
            <person name="Sawabe T."/>
            <person name="Meirelles P."/>
            <person name="Feng G."/>
            <person name="Sayaka M."/>
            <person name="Hattori M."/>
            <person name="Ohkuma M."/>
        </authorList>
    </citation>
    <scope>NUCLEOTIDE SEQUENCE [LARGE SCALE GENOMIC DNA]</scope>
    <source>
        <strain evidence="3">JCM 19241</strain>
    </source>
</reference>
<accession>A0A0B8QEQ9</accession>
<keyword evidence="2" id="KW-0812">Transmembrane</keyword>
<proteinExistence type="predicted"/>
<feature type="signal peptide" evidence="1">
    <location>
        <begin position="1"/>
        <end position="19"/>
    </location>
</feature>
<dbReference type="Proteomes" id="UP000031666">
    <property type="component" value="Unassembled WGS sequence"/>
</dbReference>
<keyword evidence="1" id="KW-0732">Signal</keyword>
<gene>
    <name evidence="2" type="ORF">JCM19241_4840</name>
</gene>
<evidence type="ECO:0000256" key="1">
    <source>
        <dbReference type="SAM" id="SignalP"/>
    </source>
</evidence>
<dbReference type="STRING" id="1481914.JCM19241_4840"/>
<protein>
    <submittedName>
        <fullName evidence="2">Transmembrane protein</fullName>
    </submittedName>
</protein>
<feature type="chain" id="PRO_5002123243" evidence="1">
    <location>
        <begin position="20"/>
        <end position="97"/>
    </location>
</feature>
<organism evidence="2 3">
    <name type="scientific">Vibrio ishigakensis</name>
    <dbReference type="NCBI Taxonomy" id="1481914"/>
    <lineage>
        <taxon>Bacteria</taxon>
        <taxon>Pseudomonadati</taxon>
        <taxon>Pseudomonadota</taxon>
        <taxon>Gammaproteobacteria</taxon>
        <taxon>Vibrionales</taxon>
        <taxon>Vibrionaceae</taxon>
        <taxon>Vibrio</taxon>
    </lineage>
</organism>
<evidence type="ECO:0000313" key="3">
    <source>
        <dbReference type="Proteomes" id="UP000031666"/>
    </source>
</evidence>